<proteinExistence type="predicted"/>
<dbReference type="SUPFAM" id="SSF74653">
    <property type="entry name" value="TolA/TonB C-terminal domain"/>
    <property type="match status" value="1"/>
</dbReference>
<keyword evidence="2" id="KW-0812">Transmembrane</keyword>
<evidence type="ECO:0000313" key="5">
    <source>
        <dbReference type="Proteomes" id="UP000753802"/>
    </source>
</evidence>
<feature type="transmembrane region" description="Helical" evidence="2">
    <location>
        <begin position="38"/>
        <end position="58"/>
    </location>
</feature>
<evidence type="ECO:0000256" key="2">
    <source>
        <dbReference type="SAM" id="Phobius"/>
    </source>
</evidence>
<accession>A0ABW9ZWX5</accession>
<keyword evidence="2" id="KW-1133">Transmembrane helix</keyword>
<gene>
    <name evidence="4" type="ORF">GWC95_17175</name>
</gene>
<reference evidence="4 5" key="1">
    <citation type="submission" date="2020-01" db="EMBL/GenBank/DDBJ databases">
        <title>Genome analysis.</title>
        <authorList>
            <person name="Wu S."/>
            <person name="Wang G."/>
        </authorList>
    </citation>
    <scope>NUCLEOTIDE SEQUENCE [LARGE SCALE GENOMIC DNA]</scope>
    <source>
        <strain evidence="4 5">SYL130</strain>
    </source>
</reference>
<feature type="compositionally biased region" description="Basic and acidic residues" evidence="1">
    <location>
        <begin position="79"/>
        <end position="95"/>
    </location>
</feature>
<dbReference type="Pfam" id="PF03544">
    <property type="entry name" value="TonB_C"/>
    <property type="match status" value="1"/>
</dbReference>
<organism evidence="4 5">
    <name type="scientific">Sediminibacterium roseum</name>
    <dbReference type="NCBI Taxonomy" id="1978412"/>
    <lineage>
        <taxon>Bacteria</taxon>
        <taxon>Pseudomonadati</taxon>
        <taxon>Bacteroidota</taxon>
        <taxon>Chitinophagia</taxon>
        <taxon>Chitinophagales</taxon>
        <taxon>Chitinophagaceae</taxon>
        <taxon>Sediminibacterium</taxon>
    </lineage>
</organism>
<keyword evidence="2" id="KW-0472">Membrane</keyword>
<evidence type="ECO:0000259" key="3">
    <source>
        <dbReference type="Pfam" id="PF03544"/>
    </source>
</evidence>
<keyword evidence="5" id="KW-1185">Reference proteome</keyword>
<feature type="domain" description="TonB C-terminal" evidence="3">
    <location>
        <begin position="209"/>
        <end position="269"/>
    </location>
</feature>
<evidence type="ECO:0000256" key="1">
    <source>
        <dbReference type="SAM" id="MobiDB-lite"/>
    </source>
</evidence>
<feature type="region of interest" description="Disordered" evidence="1">
    <location>
        <begin position="79"/>
        <end position="100"/>
    </location>
</feature>
<dbReference type="EMBL" id="JAACJS010000015">
    <property type="protein sequence ID" value="NCI51659.1"/>
    <property type="molecule type" value="Genomic_DNA"/>
</dbReference>
<dbReference type="Proteomes" id="UP000753802">
    <property type="component" value="Unassembled WGS sequence"/>
</dbReference>
<dbReference type="InterPro" id="IPR037682">
    <property type="entry name" value="TonB_C"/>
</dbReference>
<sequence>MEKTNILTADLLDILFDGRNKNYGAYELRKSYDKRIRYAIGGTFVVCLLLVVGSLLAGDQKKQAVETSVVVELENVKQQEEEKIEPPKEKPKELPPVETVNATPPKIVKDELVKPDEQIAEVAKLDDAAIGTINITGEKDPDVIAAPVEKETGVGKKSLREEPDENKIFITVQQEAQYPGGMEAWRKFLERNLNRDVPGDNGAPVGSYKVVVSFVVDQGGYLSEIRAENDPGYGTKEEAIKAIQKSQKWIAAVQNGRNVKYRQRQTITFMVNE</sequence>
<name>A0ABW9ZWX5_9BACT</name>
<comment type="caution">
    <text evidence="4">The sequence shown here is derived from an EMBL/GenBank/DDBJ whole genome shotgun (WGS) entry which is preliminary data.</text>
</comment>
<dbReference type="Gene3D" id="3.30.1150.10">
    <property type="match status" value="1"/>
</dbReference>
<protein>
    <submittedName>
        <fullName evidence="4">Energy transducer TonB</fullName>
    </submittedName>
</protein>
<dbReference type="RefSeq" id="WP_161819932.1">
    <property type="nucleotide sequence ID" value="NZ_JAACJS010000015.1"/>
</dbReference>
<evidence type="ECO:0000313" key="4">
    <source>
        <dbReference type="EMBL" id="NCI51659.1"/>
    </source>
</evidence>